<sequence length="346" mass="34559">MMKVKSVVALALAGSMLSACVSTGTTMGGGSSIATGSAGAAGTQNANEQLARCDRPLGTIALVENQPKSPILVMMGLTSPIPAVRLVMQQTGCFRVVARGDDFERIQQERALAAGGSLQAGSNLGGGQLAAADFIVDVHVLSQNENSGGNAAGLGAFVPGIAGAVLGGLRTKESTANVMLTVTDVRTGVQEAVATGSAESRDIGWAFGAGGFGALPIAGGLGGYENTEMGKTMIAAIMDAVNKLVPQFRAMPQVAAALKAPQATPMAAVSSVGGVPAAVPQPGTTYRATEGVNLRGGPGTSAEVIGQIAQGAAVQATGEHENGWFRVRTATGQTGWVAARTLQAGS</sequence>
<dbReference type="eggNOG" id="COG3103">
    <property type="taxonomic scope" value="Bacteria"/>
</dbReference>
<dbReference type="SMART" id="SM00287">
    <property type="entry name" value="SH3b"/>
    <property type="match status" value="1"/>
</dbReference>
<dbReference type="GO" id="GO:0030288">
    <property type="term" value="C:outer membrane-bounded periplasmic space"/>
    <property type="evidence" value="ECO:0007669"/>
    <property type="project" value="InterPro"/>
</dbReference>
<evidence type="ECO:0000313" key="4">
    <source>
        <dbReference type="Proteomes" id="UP000001591"/>
    </source>
</evidence>
<dbReference type="InterPro" id="IPR003646">
    <property type="entry name" value="SH3-like_bac-type"/>
</dbReference>
<accession>B6IWB1</accession>
<proteinExistence type="predicted"/>
<keyword evidence="4" id="KW-1185">Reference proteome</keyword>
<feature type="domain" description="SH3b" evidence="2">
    <location>
        <begin position="283"/>
        <end position="346"/>
    </location>
</feature>
<dbReference type="InterPro" id="IPR005534">
    <property type="entry name" value="Curli_assmbl/transp-comp_CsgG"/>
</dbReference>
<reference evidence="3 4" key="1">
    <citation type="journal article" date="2010" name="BMC Genomics">
        <title>Metabolic flexibility revealed in the genome of the cyst-forming alpha-1 proteobacterium Rhodospirillum centenum.</title>
        <authorList>
            <person name="Lu Y.K."/>
            <person name="Marden J."/>
            <person name="Han M."/>
            <person name="Swingley W.D."/>
            <person name="Mastrian S.D."/>
            <person name="Chowdhury S.R."/>
            <person name="Hao J."/>
            <person name="Helmy T."/>
            <person name="Kim S."/>
            <person name="Kurdoglu A.A."/>
            <person name="Matthies H.J."/>
            <person name="Rollo D."/>
            <person name="Stothard P."/>
            <person name="Blankenship R.E."/>
            <person name="Bauer C.E."/>
            <person name="Touchman J.W."/>
        </authorList>
    </citation>
    <scope>NUCLEOTIDE SEQUENCE [LARGE SCALE GENOMIC DNA]</scope>
    <source>
        <strain evidence="4">ATCC 51521 / SW</strain>
    </source>
</reference>
<evidence type="ECO:0000313" key="3">
    <source>
        <dbReference type="EMBL" id="ACJ00585.1"/>
    </source>
</evidence>
<dbReference type="RefSeq" id="WP_012568364.1">
    <property type="nucleotide sequence ID" value="NC_011420.2"/>
</dbReference>
<protein>
    <recommendedName>
        <fullName evidence="2">SH3b domain-containing protein</fullName>
    </recommendedName>
</protein>
<dbReference type="OrthoDB" id="7201328at2"/>
<dbReference type="Proteomes" id="UP000001591">
    <property type="component" value="Chromosome"/>
</dbReference>
<dbReference type="eggNOG" id="COG1462">
    <property type="taxonomic scope" value="Bacteria"/>
</dbReference>
<name>B6IWB1_RHOCS</name>
<dbReference type="AlphaFoldDB" id="B6IWB1"/>
<evidence type="ECO:0000256" key="1">
    <source>
        <dbReference type="SAM" id="SignalP"/>
    </source>
</evidence>
<feature type="chain" id="PRO_5002844460" description="SH3b domain-containing protein" evidence="1">
    <location>
        <begin position="22"/>
        <end position="346"/>
    </location>
</feature>
<dbReference type="Pfam" id="PF03783">
    <property type="entry name" value="CsgG"/>
    <property type="match status" value="1"/>
</dbReference>
<organism evidence="3 4">
    <name type="scientific">Rhodospirillum centenum (strain ATCC 51521 / SW)</name>
    <dbReference type="NCBI Taxonomy" id="414684"/>
    <lineage>
        <taxon>Bacteria</taxon>
        <taxon>Pseudomonadati</taxon>
        <taxon>Pseudomonadota</taxon>
        <taxon>Alphaproteobacteria</taxon>
        <taxon>Rhodospirillales</taxon>
        <taxon>Rhodospirillaceae</taxon>
        <taxon>Rhodospirillum</taxon>
    </lineage>
</organism>
<dbReference type="Pfam" id="PF08239">
    <property type="entry name" value="SH3_3"/>
    <property type="match status" value="1"/>
</dbReference>
<dbReference type="PROSITE" id="PS51257">
    <property type="entry name" value="PROKAR_LIPOPROTEIN"/>
    <property type="match status" value="1"/>
</dbReference>
<dbReference type="Gene3D" id="2.30.30.40">
    <property type="entry name" value="SH3 Domains"/>
    <property type="match status" value="1"/>
</dbReference>
<keyword evidence="1" id="KW-0732">Signal</keyword>
<evidence type="ECO:0000259" key="2">
    <source>
        <dbReference type="PROSITE" id="PS51781"/>
    </source>
</evidence>
<dbReference type="KEGG" id="rce:RC1_3223"/>
<gene>
    <name evidence="3" type="ordered locus">RC1_3223</name>
</gene>
<feature type="signal peptide" evidence="1">
    <location>
        <begin position="1"/>
        <end position="21"/>
    </location>
</feature>
<dbReference type="HOGENOM" id="CLU_069625_0_0_5"/>
<dbReference type="PROSITE" id="PS51781">
    <property type="entry name" value="SH3B"/>
    <property type="match status" value="1"/>
</dbReference>
<dbReference type="EMBL" id="CP000613">
    <property type="protein sequence ID" value="ACJ00585.1"/>
    <property type="molecule type" value="Genomic_DNA"/>
</dbReference>